<sequence>MYQVPISYRTVLLQHTYTLSLSLFLSLSFCLLLSLFLSVSLSVFTSLYFTYYLHTLPPLVCSSLLVSSLDRSLGSLSPFVQLTLYSCLKYFSIVCIAFYYVKFKGCLSCDLLLL</sequence>
<keyword evidence="1" id="KW-1133">Transmembrane helix</keyword>
<evidence type="ECO:0000313" key="2">
    <source>
        <dbReference type="EMBL" id="MBW69583.1"/>
    </source>
</evidence>
<proteinExistence type="predicted"/>
<name>A0A2M4CW68_ANODA</name>
<dbReference type="EMBL" id="GGFL01005405">
    <property type="protein sequence ID" value="MBW69583.1"/>
    <property type="molecule type" value="Transcribed_RNA"/>
</dbReference>
<evidence type="ECO:0000256" key="1">
    <source>
        <dbReference type="SAM" id="Phobius"/>
    </source>
</evidence>
<protein>
    <submittedName>
        <fullName evidence="2">Uncharacterized protein</fullName>
    </submittedName>
</protein>
<keyword evidence="1" id="KW-0812">Transmembrane</keyword>
<reference evidence="2" key="1">
    <citation type="submission" date="2018-01" db="EMBL/GenBank/DDBJ databases">
        <title>An insight into the sialome of Amazonian anophelines.</title>
        <authorList>
            <person name="Ribeiro J.M."/>
            <person name="Scarpassa V."/>
            <person name="Calvo E."/>
        </authorList>
    </citation>
    <scope>NUCLEOTIDE SEQUENCE</scope>
</reference>
<accession>A0A2M4CW68</accession>
<keyword evidence="1" id="KW-0472">Membrane</keyword>
<dbReference type="AlphaFoldDB" id="A0A2M4CW68"/>
<organism evidence="2">
    <name type="scientific">Anopheles darlingi</name>
    <name type="common">Mosquito</name>
    <dbReference type="NCBI Taxonomy" id="43151"/>
    <lineage>
        <taxon>Eukaryota</taxon>
        <taxon>Metazoa</taxon>
        <taxon>Ecdysozoa</taxon>
        <taxon>Arthropoda</taxon>
        <taxon>Hexapoda</taxon>
        <taxon>Insecta</taxon>
        <taxon>Pterygota</taxon>
        <taxon>Neoptera</taxon>
        <taxon>Endopterygota</taxon>
        <taxon>Diptera</taxon>
        <taxon>Nematocera</taxon>
        <taxon>Culicoidea</taxon>
        <taxon>Culicidae</taxon>
        <taxon>Anophelinae</taxon>
        <taxon>Anopheles</taxon>
    </lineage>
</organism>
<feature type="transmembrane region" description="Helical" evidence="1">
    <location>
        <begin position="21"/>
        <end position="45"/>
    </location>
</feature>
<feature type="transmembrane region" description="Helical" evidence="1">
    <location>
        <begin position="82"/>
        <end position="101"/>
    </location>
</feature>